<dbReference type="GO" id="GO:0044613">
    <property type="term" value="C:nuclear pore central transport channel"/>
    <property type="evidence" value="ECO:0007669"/>
    <property type="project" value="TreeGrafter"/>
</dbReference>
<dbReference type="GO" id="GO:0051028">
    <property type="term" value="P:mRNA transport"/>
    <property type="evidence" value="ECO:0007669"/>
    <property type="project" value="UniProtKB-KW"/>
</dbReference>
<feature type="domain" description="Nucleoporin NSP1-like C-terminal" evidence="15">
    <location>
        <begin position="333"/>
        <end position="433"/>
    </location>
</feature>
<gene>
    <name evidence="16" type="ORF">O181_049208</name>
</gene>
<keyword evidence="6" id="KW-0509">mRNA transport</keyword>
<keyword evidence="8" id="KW-0811">Translocation</keyword>
<accession>A0A9Q3DX19</accession>
<evidence type="ECO:0000313" key="16">
    <source>
        <dbReference type="EMBL" id="MBW0509493.1"/>
    </source>
</evidence>
<feature type="compositionally biased region" description="Low complexity" evidence="14">
    <location>
        <begin position="195"/>
        <end position="211"/>
    </location>
</feature>
<evidence type="ECO:0000256" key="2">
    <source>
        <dbReference type="ARBA" id="ARBA00004567"/>
    </source>
</evidence>
<comment type="caution">
    <text evidence="16">The sequence shown here is derived from an EMBL/GenBank/DDBJ whole genome shotgun (WGS) entry which is preliminary data.</text>
</comment>
<evidence type="ECO:0000256" key="3">
    <source>
        <dbReference type="ARBA" id="ARBA00004620"/>
    </source>
</evidence>
<protein>
    <recommendedName>
        <fullName evidence="11">Nucleoporin NSP1</fullName>
    </recommendedName>
    <alternativeName>
        <fullName evidence="12">Nuclear pore protein NSP1</fullName>
    </alternativeName>
    <alternativeName>
        <fullName evidence="13">Nucleoskeletal-like protein</fullName>
    </alternativeName>
</protein>
<evidence type="ECO:0000256" key="5">
    <source>
        <dbReference type="ARBA" id="ARBA00022448"/>
    </source>
</evidence>
<dbReference type="FunFam" id="1.20.5.170:FF:000040">
    <property type="entry name" value="Nuclear pore glycoprotein p62"/>
    <property type="match status" value="1"/>
</dbReference>
<reference evidence="16" key="1">
    <citation type="submission" date="2021-03" db="EMBL/GenBank/DDBJ databases">
        <title>Draft genome sequence of rust myrtle Austropuccinia psidii MF-1, a brazilian biotype.</title>
        <authorList>
            <person name="Quecine M.C."/>
            <person name="Pachon D.M.R."/>
            <person name="Bonatelli M.L."/>
            <person name="Correr F.H."/>
            <person name="Franceschini L.M."/>
            <person name="Leite T.F."/>
            <person name="Margarido G.R.A."/>
            <person name="Almeida C.A."/>
            <person name="Ferrarezi J.A."/>
            <person name="Labate C.A."/>
        </authorList>
    </citation>
    <scope>NUCLEOTIDE SEQUENCE</scope>
    <source>
        <strain evidence="16">MF-1</strain>
    </source>
</reference>
<evidence type="ECO:0000313" key="17">
    <source>
        <dbReference type="Proteomes" id="UP000765509"/>
    </source>
</evidence>
<evidence type="ECO:0000256" key="9">
    <source>
        <dbReference type="ARBA" id="ARBA00023132"/>
    </source>
</evidence>
<dbReference type="PANTHER" id="PTHR12084:SF0">
    <property type="entry name" value="NUCLEAR PORE GLYCOPROTEIN P62"/>
    <property type="match status" value="1"/>
</dbReference>
<dbReference type="EMBL" id="AVOT02020967">
    <property type="protein sequence ID" value="MBW0509493.1"/>
    <property type="molecule type" value="Genomic_DNA"/>
</dbReference>
<feature type="compositionally biased region" description="Low complexity" evidence="14">
    <location>
        <begin position="83"/>
        <end position="95"/>
    </location>
</feature>
<dbReference type="Gene3D" id="1.20.5.170">
    <property type="match status" value="1"/>
</dbReference>
<feature type="region of interest" description="Disordered" evidence="14">
    <location>
        <begin position="290"/>
        <end position="330"/>
    </location>
</feature>
<comment type="subcellular location">
    <subcellularLocation>
        <location evidence="1">Nucleus membrane</location>
        <topology evidence="1">Peripheral membrane protein</topology>
        <orientation evidence="1">Cytoplasmic side</orientation>
    </subcellularLocation>
    <subcellularLocation>
        <location evidence="3">Nucleus membrane</location>
        <topology evidence="3">Peripheral membrane protein</topology>
        <orientation evidence="3">Nucleoplasmic side</orientation>
    </subcellularLocation>
    <subcellularLocation>
        <location evidence="2">Nucleus</location>
        <location evidence="2">Nuclear pore complex</location>
    </subcellularLocation>
</comment>
<evidence type="ECO:0000256" key="14">
    <source>
        <dbReference type="SAM" id="MobiDB-lite"/>
    </source>
</evidence>
<dbReference type="GO" id="GO:0017056">
    <property type="term" value="F:structural constituent of nuclear pore"/>
    <property type="evidence" value="ECO:0007669"/>
    <property type="project" value="InterPro"/>
</dbReference>
<evidence type="ECO:0000256" key="13">
    <source>
        <dbReference type="ARBA" id="ARBA00081079"/>
    </source>
</evidence>
<keyword evidence="9" id="KW-0906">Nuclear pore complex</keyword>
<feature type="compositionally biased region" description="Polar residues" evidence="14">
    <location>
        <begin position="1"/>
        <end position="82"/>
    </location>
</feature>
<dbReference type="GO" id="GO:0006405">
    <property type="term" value="P:RNA export from nucleus"/>
    <property type="evidence" value="ECO:0007669"/>
    <property type="project" value="TreeGrafter"/>
</dbReference>
<evidence type="ECO:0000256" key="7">
    <source>
        <dbReference type="ARBA" id="ARBA00022927"/>
    </source>
</evidence>
<feature type="compositionally biased region" description="Low complexity" evidence="14">
    <location>
        <begin position="153"/>
        <end position="181"/>
    </location>
</feature>
<organism evidence="16 17">
    <name type="scientific">Austropuccinia psidii MF-1</name>
    <dbReference type="NCBI Taxonomy" id="1389203"/>
    <lineage>
        <taxon>Eukaryota</taxon>
        <taxon>Fungi</taxon>
        <taxon>Dikarya</taxon>
        <taxon>Basidiomycota</taxon>
        <taxon>Pucciniomycotina</taxon>
        <taxon>Pucciniomycetes</taxon>
        <taxon>Pucciniales</taxon>
        <taxon>Sphaerophragmiaceae</taxon>
        <taxon>Austropuccinia</taxon>
    </lineage>
</organism>
<dbReference type="Proteomes" id="UP000765509">
    <property type="component" value="Unassembled WGS sequence"/>
</dbReference>
<dbReference type="GO" id="GO:0005543">
    <property type="term" value="F:phospholipid binding"/>
    <property type="evidence" value="ECO:0007669"/>
    <property type="project" value="TreeGrafter"/>
</dbReference>
<feature type="compositionally biased region" description="Polar residues" evidence="14">
    <location>
        <begin position="96"/>
        <end position="116"/>
    </location>
</feature>
<feature type="compositionally biased region" description="Polar residues" evidence="14">
    <location>
        <begin position="212"/>
        <end position="228"/>
    </location>
</feature>
<dbReference type="GO" id="GO:0006606">
    <property type="term" value="P:protein import into nucleus"/>
    <property type="evidence" value="ECO:0007669"/>
    <property type="project" value="TreeGrafter"/>
</dbReference>
<feature type="compositionally biased region" description="Low complexity" evidence="14">
    <location>
        <begin position="299"/>
        <end position="310"/>
    </location>
</feature>
<feature type="compositionally biased region" description="Pro residues" evidence="14">
    <location>
        <begin position="311"/>
        <end position="320"/>
    </location>
</feature>
<comment type="similarity">
    <text evidence="4">Belongs to the nucleoporin NSP1/NUP62 family.</text>
</comment>
<dbReference type="InterPro" id="IPR007758">
    <property type="entry name" value="Nucleoporin_NSP1_C"/>
</dbReference>
<dbReference type="Pfam" id="PF05064">
    <property type="entry name" value="Nsp1_C"/>
    <property type="match status" value="1"/>
</dbReference>
<evidence type="ECO:0000259" key="15">
    <source>
        <dbReference type="Pfam" id="PF05064"/>
    </source>
</evidence>
<dbReference type="InterPro" id="IPR026010">
    <property type="entry name" value="NSP1/NUP62"/>
</dbReference>
<keyword evidence="5" id="KW-0813">Transport</keyword>
<dbReference type="AlphaFoldDB" id="A0A9Q3DX19"/>
<evidence type="ECO:0000256" key="12">
    <source>
        <dbReference type="ARBA" id="ARBA00078941"/>
    </source>
</evidence>
<evidence type="ECO:0000256" key="8">
    <source>
        <dbReference type="ARBA" id="ARBA00023010"/>
    </source>
</evidence>
<feature type="compositionally biased region" description="Polar residues" evidence="14">
    <location>
        <begin position="241"/>
        <end position="250"/>
    </location>
</feature>
<dbReference type="OrthoDB" id="344345at2759"/>
<evidence type="ECO:0000256" key="1">
    <source>
        <dbReference type="ARBA" id="ARBA00004335"/>
    </source>
</evidence>
<feature type="region of interest" description="Disordered" evidence="14">
    <location>
        <begin position="558"/>
        <end position="579"/>
    </location>
</feature>
<keyword evidence="10" id="KW-0539">Nucleus</keyword>
<keyword evidence="7" id="KW-0653">Protein transport</keyword>
<feature type="compositionally biased region" description="Low complexity" evidence="14">
    <location>
        <begin position="117"/>
        <end position="136"/>
    </location>
</feature>
<keyword evidence="17" id="KW-1185">Reference proteome</keyword>
<evidence type="ECO:0000256" key="10">
    <source>
        <dbReference type="ARBA" id="ARBA00023242"/>
    </source>
</evidence>
<evidence type="ECO:0000256" key="11">
    <source>
        <dbReference type="ARBA" id="ARBA00068864"/>
    </source>
</evidence>
<proteinExistence type="inferred from homology"/>
<feature type="compositionally biased region" description="Low complexity" evidence="14">
    <location>
        <begin position="229"/>
        <end position="240"/>
    </location>
</feature>
<feature type="compositionally biased region" description="Polar residues" evidence="14">
    <location>
        <begin position="257"/>
        <end position="273"/>
    </location>
</feature>
<name>A0A9Q3DX19_9BASI</name>
<evidence type="ECO:0000256" key="6">
    <source>
        <dbReference type="ARBA" id="ARBA00022816"/>
    </source>
</evidence>
<feature type="region of interest" description="Disordered" evidence="14">
    <location>
        <begin position="1"/>
        <end position="273"/>
    </location>
</feature>
<dbReference type="GO" id="GO:0031965">
    <property type="term" value="C:nuclear membrane"/>
    <property type="evidence" value="ECO:0007669"/>
    <property type="project" value="UniProtKB-SubCell"/>
</dbReference>
<evidence type="ECO:0000256" key="4">
    <source>
        <dbReference type="ARBA" id="ARBA00005911"/>
    </source>
</evidence>
<sequence>MDSNKSTNNPTTNIFGSSANAASPFGNPSASASKPPTAFSFSSGSTNLFGSTSALSTTPQSSPAKTNIFGTASSSTTGSIFGNTTNPTTTSASSPFGNTSKIAPSSGSASNIFGTINSATPSASTPTSSSNPASNAGNLTPVPPSLFGSNTASNSTSNIFSNPTTTPTTGSTSTTSNLFGSKPSTNAIASPFGNATTTTNSSSAPATVSSSGFGSPATTQPLATTAGNSPAASPFASALSHTGTTTSTNLFGAKPSDLTTSNKSNATTAPTGASTLSATNLFSAKSTAPVKSSPLAMNTPTTAQPSSSAQPAPPSTPKPPSTSNQSLLNKPNINLAPSLLKGKTLEDLVGRWNSELDERVEDFKHTANEIAAWDQVLIQNGDQISVLYDELQRIDPIQSSIEQTLDYVETQQVELATALDDYERQLSNQPQDLSVPGRLRTTAQERQQAYRTAEEVHVQLNDMASSLGTMIAELNMLAGPGRSDDPEGTLPANEDPLVQIGGILNAHLNSLNWIGEIAQELGTKVNELESRVTSTKVEFGLDARQLDHSVGGTDENMGALGGLGHSNRILPSHLTHPRR</sequence>
<dbReference type="PANTHER" id="PTHR12084">
    <property type="entry name" value="NUCLEAR PORE GLYCOPROTEIN P62-RELATED"/>
    <property type="match status" value="1"/>
</dbReference>